<keyword evidence="2" id="KW-1185">Reference proteome</keyword>
<dbReference type="EMBL" id="JAHRIQ010011830">
    <property type="protein sequence ID" value="MEQ2224145.1"/>
    <property type="molecule type" value="Genomic_DNA"/>
</dbReference>
<organism evidence="1 2">
    <name type="scientific">Ilyodon furcidens</name>
    <name type="common">goldbreast splitfin</name>
    <dbReference type="NCBI Taxonomy" id="33524"/>
    <lineage>
        <taxon>Eukaryota</taxon>
        <taxon>Metazoa</taxon>
        <taxon>Chordata</taxon>
        <taxon>Craniata</taxon>
        <taxon>Vertebrata</taxon>
        <taxon>Euteleostomi</taxon>
        <taxon>Actinopterygii</taxon>
        <taxon>Neopterygii</taxon>
        <taxon>Teleostei</taxon>
        <taxon>Neoteleostei</taxon>
        <taxon>Acanthomorphata</taxon>
        <taxon>Ovalentaria</taxon>
        <taxon>Atherinomorphae</taxon>
        <taxon>Cyprinodontiformes</taxon>
        <taxon>Goodeidae</taxon>
        <taxon>Ilyodon</taxon>
    </lineage>
</organism>
<sequence>MALYQACAYRGSHSAIWFRTKDTSKSCRTPALEVWSSPRSFVLAGGQQGNIRKMVKRSNSSSQEALVRKSPKLQLLHCVPYLQWSVSTRRKECMVNWQQDSRGSFIHLGYKSRPMWSSLTD</sequence>
<comment type="caution">
    <text evidence="1">The sequence shown here is derived from an EMBL/GenBank/DDBJ whole genome shotgun (WGS) entry which is preliminary data.</text>
</comment>
<accession>A0ABV0SU55</accession>
<dbReference type="Proteomes" id="UP001482620">
    <property type="component" value="Unassembled WGS sequence"/>
</dbReference>
<name>A0ABV0SU55_9TELE</name>
<gene>
    <name evidence="1" type="ORF">ILYODFUR_004460</name>
</gene>
<protein>
    <submittedName>
        <fullName evidence="1">Uncharacterized protein</fullName>
    </submittedName>
</protein>
<proteinExistence type="predicted"/>
<evidence type="ECO:0000313" key="2">
    <source>
        <dbReference type="Proteomes" id="UP001482620"/>
    </source>
</evidence>
<reference evidence="1 2" key="1">
    <citation type="submission" date="2021-06" db="EMBL/GenBank/DDBJ databases">
        <authorList>
            <person name="Palmer J.M."/>
        </authorList>
    </citation>
    <scope>NUCLEOTIDE SEQUENCE [LARGE SCALE GENOMIC DNA]</scope>
    <source>
        <strain evidence="2">if_2019</strain>
        <tissue evidence="1">Muscle</tissue>
    </source>
</reference>
<evidence type="ECO:0000313" key="1">
    <source>
        <dbReference type="EMBL" id="MEQ2224145.1"/>
    </source>
</evidence>